<proteinExistence type="predicted"/>
<evidence type="ECO:0000256" key="1">
    <source>
        <dbReference type="SAM" id="SignalP"/>
    </source>
</evidence>
<keyword evidence="1" id="KW-0732">Signal</keyword>
<evidence type="ECO:0000313" key="2">
    <source>
        <dbReference type="EMBL" id="KZV45028.1"/>
    </source>
</evidence>
<dbReference type="Proteomes" id="UP000250235">
    <property type="component" value="Unassembled WGS sequence"/>
</dbReference>
<feature type="signal peptide" evidence="1">
    <location>
        <begin position="1"/>
        <end position="19"/>
    </location>
</feature>
<keyword evidence="3" id="KW-1185">Reference proteome</keyword>
<accession>A0A2Z7CDL8</accession>
<protein>
    <submittedName>
        <fullName evidence="2">Uncharacterized protein</fullName>
    </submittedName>
</protein>
<name>A0A2Z7CDL8_9LAMI</name>
<dbReference type="EMBL" id="KQ996440">
    <property type="protein sequence ID" value="KZV45028.1"/>
    <property type="molecule type" value="Genomic_DNA"/>
</dbReference>
<feature type="chain" id="PRO_5016439637" evidence="1">
    <location>
        <begin position="20"/>
        <end position="157"/>
    </location>
</feature>
<sequence length="157" mass="17403">MLSVAGASTLSFGLVGTTAFWIGEEDSAVSCVSVSCVRDLLLRCEQMMILFTEPYLLRLTVVDISDESESGSVGLLLLRRFVWILFSNVFLKLLLHLHARIILLSSVLLAVPILLIEEYQDAVFEDERVVPVYLGGERVTPLPLLPAGFVSRYERSG</sequence>
<reference evidence="2 3" key="1">
    <citation type="journal article" date="2015" name="Proc. Natl. Acad. Sci. U.S.A.">
        <title>The resurrection genome of Boea hygrometrica: A blueprint for survival of dehydration.</title>
        <authorList>
            <person name="Xiao L."/>
            <person name="Yang G."/>
            <person name="Zhang L."/>
            <person name="Yang X."/>
            <person name="Zhao S."/>
            <person name="Ji Z."/>
            <person name="Zhou Q."/>
            <person name="Hu M."/>
            <person name="Wang Y."/>
            <person name="Chen M."/>
            <person name="Xu Y."/>
            <person name="Jin H."/>
            <person name="Xiao X."/>
            <person name="Hu G."/>
            <person name="Bao F."/>
            <person name="Hu Y."/>
            <person name="Wan P."/>
            <person name="Li L."/>
            <person name="Deng X."/>
            <person name="Kuang T."/>
            <person name="Xiang C."/>
            <person name="Zhu J.K."/>
            <person name="Oliver M.J."/>
            <person name="He Y."/>
        </authorList>
    </citation>
    <scope>NUCLEOTIDE SEQUENCE [LARGE SCALE GENOMIC DNA]</scope>
    <source>
        <strain evidence="3">cv. XS01</strain>
    </source>
</reference>
<organism evidence="2 3">
    <name type="scientific">Dorcoceras hygrometricum</name>
    <dbReference type="NCBI Taxonomy" id="472368"/>
    <lineage>
        <taxon>Eukaryota</taxon>
        <taxon>Viridiplantae</taxon>
        <taxon>Streptophyta</taxon>
        <taxon>Embryophyta</taxon>
        <taxon>Tracheophyta</taxon>
        <taxon>Spermatophyta</taxon>
        <taxon>Magnoliopsida</taxon>
        <taxon>eudicotyledons</taxon>
        <taxon>Gunneridae</taxon>
        <taxon>Pentapetalae</taxon>
        <taxon>asterids</taxon>
        <taxon>lamiids</taxon>
        <taxon>Lamiales</taxon>
        <taxon>Gesneriaceae</taxon>
        <taxon>Didymocarpoideae</taxon>
        <taxon>Trichosporeae</taxon>
        <taxon>Loxocarpinae</taxon>
        <taxon>Dorcoceras</taxon>
    </lineage>
</organism>
<gene>
    <name evidence="2" type="ORF">F511_20101</name>
</gene>
<dbReference type="AlphaFoldDB" id="A0A2Z7CDL8"/>
<evidence type="ECO:0000313" key="3">
    <source>
        <dbReference type="Proteomes" id="UP000250235"/>
    </source>
</evidence>